<proteinExistence type="predicted"/>
<keyword evidence="2" id="KW-1185">Reference proteome</keyword>
<evidence type="ECO:0000313" key="2">
    <source>
        <dbReference type="Proteomes" id="UP000735302"/>
    </source>
</evidence>
<accession>A0AAV4C9G4</accession>
<dbReference type="EMBL" id="BLXT01006003">
    <property type="protein sequence ID" value="GFO28158.1"/>
    <property type="molecule type" value="Genomic_DNA"/>
</dbReference>
<evidence type="ECO:0000313" key="1">
    <source>
        <dbReference type="EMBL" id="GFO28158.1"/>
    </source>
</evidence>
<name>A0AAV4C9G4_9GAST</name>
<comment type="caution">
    <text evidence="1">The sequence shown here is derived from an EMBL/GenBank/DDBJ whole genome shotgun (WGS) entry which is preliminary data.</text>
</comment>
<organism evidence="1 2">
    <name type="scientific">Plakobranchus ocellatus</name>
    <dbReference type="NCBI Taxonomy" id="259542"/>
    <lineage>
        <taxon>Eukaryota</taxon>
        <taxon>Metazoa</taxon>
        <taxon>Spiralia</taxon>
        <taxon>Lophotrochozoa</taxon>
        <taxon>Mollusca</taxon>
        <taxon>Gastropoda</taxon>
        <taxon>Heterobranchia</taxon>
        <taxon>Euthyneura</taxon>
        <taxon>Panpulmonata</taxon>
        <taxon>Sacoglossa</taxon>
        <taxon>Placobranchoidea</taxon>
        <taxon>Plakobranchidae</taxon>
        <taxon>Plakobranchus</taxon>
    </lineage>
</organism>
<dbReference type="AlphaFoldDB" id="A0AAV4C9G4"/>
<reference evidence="1 2" key="1">
    <citation type="journal article" date="2021" name="Elife">
        <title>Chloroplast acquisition without the gene transfer in kleptoplastic sea slugs, Plakobranchus ocellatus.</title>
        <authorList>
            <person name="Maeda T."/>
            <person name="Takahashi S."/>
            <person name="Yoshida T."/>
            <person name="Shimamura S."/>
            <person name="Takaki Y."/>
            <person name="Nagai Y."/>
            <person name="Toyoda A."/>
            <person name="Suzuki Y."/>
            <person name="Arimoto A."/>
            <person name="Ishii H."/>
            <person name="Satoh N."/>
            <person name="Nishiyama T."/>
            <person name="Hasebe M."/>
            <person name="Maruyama T."/>
            <person name="Minagawa J."/>
            <person name="Obokata J."/>
            <person name="Shigenobu S."/>
        </authorList>
    </citation>
    <scope>NUCLEOTIDE SEQUENCE [LARGE SCALE GENOMIC DNA]</scope>
</reference>
<sequence length="145" mass="16098">MKCIDTLVAQKTHLGWMLSGEYEASSKPRGGSQLLCVQNVPERVLRSLWELDAIGISDVSGTKDKVVDLFKSSISYGEGRYTVGLPWIPDKKVNLFSPSRRLAVNPGLQEAYSENLKEMEESGIIKEVNEELPLSGAVFYLPHSQ</sequence>
<dbReference type="Proteomes" id="UP000735302">
    <property type="component" value="Unassembled WGS sequence"/>
</dbReference>
<protein>
    <submittedName>
        <fullName evidence="1">Retrovirus-related pol polyprotein from transposon</fullName>
    </submittedName>
</protein>
<gene>
    <name evidence="1" type="ORF">PoB_005466300</name>
</gene>